<reference evidence="3 4" key="1">
    <citation type="submission" date="2016-10" db="EMBL/GenBank/DDBJ databases">
        <authorList>
            <person name="de Groot N.N."/>
        </authorList>
    </citation>
    <scope>NUCLEOTIDE SEQUENCE [LARGE SCALE GENOMIC DNA]</scope>
    <source>
        <strain evidence="3 4">DSM 19981</strain>
    </source>
</reference>
<keyword evidence="3" id="KW-0675">Receptor</keyword>
<evidence type="ECO:0000256" key="1">
    <source>
        <dbReference type="ARBA" id="ARBA00006987"/>
    </source>
</evidence>
<dbReference type="STRING" id="1123062.SAMN02745775_1011082"/>
<dbReference type="Proteomes" id="UP000199473">
    <property type="component" value="Unassembled WGS sequence"/>
</dbReference>
<feature type="chain" id="PRO_5011521454" evidence="2">
    <location>
        <begin position="23"/>
        <end position="321"/>
    </location>
</feature>
<dbReference type="CDD" id="cd07012">
    <property type="entry name" value="PBP2_Bug_TTT"/>
    <property type="match status" value="1"/>
</dbReference>
<keyword evidence="4" id="KW-1185">Reference proteome</keyword>
<comment type="similarity">
    <text evidence="1">Belongs to the UPF0065 (bug) family.</text>
</comment>
<dbReference type="Pfam" id="PF03401">
    <property type="entry name" value="TctC"/>
    <property type="match status" value="1"/>
</dbReference>
<dbReference type="Gene3D" id="3.40.190.10">
    <property type="entry name" value="Periplasmic binding protein-like II"/>
    <property type="match status" value="1"/>
</dbReference>
<organism evidence="3 4">
    <name type="scientific">Falsiroseomonas stagni DSM 19981</name>
    <dbReference type="NCBI Taxonomy" id="1123062"/>
    <lineage>
        <taxon>Bacteria</taxon>
        <taxon>Pseudomonadati</taxon>
        <taxon>Pseudomonadota</taxon>
        <taxon>Alphaproteobacteria</taxon>
        <taxon>Acetobacterales</taxon>
        <taxon>Roseomonadaceae</taxon>
        <taxon>Falsiroseomonas</taxon>
    </lineage>
</organism>
<dbReference type="EMBL" id="FOSQ01000001">
    <property type="protein sequence ID" value="SFK28380.1"/>
    <property type="molecule type" value="Genomic_DNA"/>
</dbReference>
<name>A0A1I3Y9F7_9PROT</name>
<dbReference type="RefSeq" id="WP_175533751.1">
    <property type="nucleotide sequence ID" value="NZ_FOSQ01000001.1"/>
</dbReference>
<dbReference type="InterPro" id="IPR005064">
    <property type="entry name" value="BUG"/>
</dbReference>
<evidence type="ECO:0000256" key="2">
    <source>
        <dbReference type="SAM" id="SignalP"/>
    </source>
</evidence>
<dbReference type="PIRSF" id="PIRSF017082">
    <property type="entry name" value="YflP"/>
    <property type="match status" value="1"/>
</dbReference>
<dbReference type="Gene3D" id="3.40.190.150">
    <property type="entry name" value="Bordetella uptake gene, domain 1"/>
    <property type="match status" value="1"/>
</dbReference>
<dbReference type="InterPro" id="IPR042100">
    <property type="entry name" value="Bug_dom1"/>
</dbReference>
<sequence length="321" mass="33586">MTTRRGLLIGSATLLAAPAAIAQDNWPTRPIRFVIPWPPGGATANIARIVGDAMTAQLGQPLVYDHRAGAGGAIGTENVTKSPADGYSILIAGAGSFYRPLIERDTPWNPDRDFSFIGPIGDGPFALVTRTGLPTTLRGFIDHARANPGALNFASSGQGSTSHLTAEAFNTAAGIRATHVPYRGSAQATTDLVAGRLDYYFDAFSTVQENVRAGRIQALAVTTGVRAAQAPDVPTIGEAALPGFTAAPWWGIVGPAGMPAPVAARLSAALKRATETPQVVQQLNDNGCRAFFLEPGPFGDFVRAENAKWSRVIEAAGLKVT</sequence>
<proteinExistence type="inferred from homology"/>
<keyword evidence="2" id="KW-0732">Signal</keyword>
<dbReference type="SUPFAM" id="SSF53850">
    <property type="entry name" value="Periplasmic binding protein-like II"/>
    <property type="match status" value="1"/>
</dbReference>
<gene>
    <name evidence="3" type="ORF">SAMN02745775_1011082</name>
</gene>
<dbReference type="PANTHER" id="PTHR42928">
    <property type="entry name" value="TRICARBOXYLATE-BINDING PROTEIN"/>
    <property type="match status" value="1"/>
</dbReference>
<protein>
    <submittedName>
        <fullName evidence="3">Tripartite-type tricarboxylate transporter, receptor component TctC</fullName>
    </submittedName>
</protein>
<evidence type="ECO:0000313" key="4">
    <source>
        <dbReference type="Proteomes" id="UP000199473"/>
    </source>
</evidence>
<accession>A0A1I3Y9F7</accession>
<dbReference type="PANTHER" id="PTHR42928:SF5">
    <property type="entry name" value="BLR1237 PROTEIN"/>
    <property type="match status" value="1"/>
</dbReference>
<evidence type="ECO:0000313" key="3">
    <source>
        <dbReference type="EMBL" id="SFK28380.1"/>
    </source>
</evidence>
<feature type="signal peptide" evidence="2">
    <location>
        <begin position="1"/>
        <end position="22"/>
    </location>
</feature>
<dbReference type="AlphaFoldDB" id="A0A1I3Y9F7"/>